<dbReference type="PANTHER" id="PTHR42673">
    <property type="entry name" value="MALEYLACETOACETATE ISOMERASE"/>
    <property type="match status" value="1"/>
</dbReference>
<comment type="caution">
    <text evidence="2">The sequence shown here is derived from an EMBL/GenBank/DDBJ whole genome shotgun (WGS) entry which is preliminary data.</text>
</comment>
<gene>
    <name evidence="2" type="ORF">A1OK_04255</name>
</gene>
<dbReference type="Gene3D" id="3.40.30.10">
    <property type="entry name" value="Glutaredoxin"/>
    <property type="match status" value="1"/>
</dbReference>
<dbReference type="SUPFAM" id="SSF52833">
    <property type="entry name" value="Thioredoxin-like"/>
    <property type="match status" value="1"/>
</dbReference>
<protein>
    <submittedName>
        <fullName evidence="2">Glutathione S-transferase</fullName>
    </submittedName>
</protein>
<dbReference type="Pfam" id="PF13409">
    <property type="entry name" value="GST_N_2"/>
    <property type="match status" value="1"/>
</dbReference>
<dbReference type="AlphaFoldDB" id="A0A1E5BYJ1"/>
<dbReference type="InterPro" id="IPR004045">
    <property type="entry name" value="Glutathione_S-Trfase_N"/>
</dbReference>
<sequence>MKLIIANKNYSTWSLRGWLALRGFNIDFDEVELALFTESFYAEIAKHSGAAKVPVLVDGDIAVWDSLAISEYVNDRYLDGKGWPQDVAQRAKARAVSAEMHSGFNALRNEMPMNIRGRRKISPSAACLNDIARIDQIWADQMKEFGNEGGWLFGEFSIADVMYAPVVLRFITYGVALSADAQKYAEQVMNSPAVQQWISESKSDTSIVSEDEAGVEKA</sequence>
<name>A0A1E5BYJ1_9GAMM</name>
<feature type="domain" description="GST N-terminal" evidence="1">
    <location>
        <begin position="1"/>
        <end position="81"/>
    </location>
</feature>
<proteinExistence type="predicted"/>
<evidence type="ECO:0000313" key="3">
    <source>
        <dbReference type="Proteomes" id="UP000095039"/>
    </source>
</evidence>
<evidence type="ECO:0000259" key="1">
    <source>
        <dbReference type="PROSITE" id="PS50404"/>
    </source>
</evidence>
<dbReference type="EMBL" id="AJWN02000096">
    <property type="protein sequence ID" value="OEE58301.1"/>
    <property type="molecule type" value="Genomic_DNA"/>
</dbReference>
<dbReference type="CDD" id="cd03194">
    <property type="entry name" value="GST_C_3"/>
    <property type="match status" value="1"/>
</dbReference>
<dbReference type="GO" id="GO:0016034">
    <property type="term" value="F:maleylacetoacetate isomerase activity"/>
    <property type="evidence" value="ECO:0007669"/>
    <property type="project" value="TreeGrafter"/>
</dbReference>
<keyword evidence="3" id="KW-1185">Reference proteome</keyword>
<dbReference type="GO" id="GO:0006559">
    <property type="term" value="P:L-phenylalanine catabolic process"/>
    <property type="evidence" value="ECO:0007669"/>
    <property type="project" value="TreeGrafter"/>
</dbReference>
<dbReference type="GO" id="GO:0004364">
    <property type="term" value="F:glutathione transferase activity"/>
    <property type="evidence" value="ECO:0007669"/>
    <property type="project" value="TreeGrafter"/>
</dbReference>
<evidence type="ECO:0000313" key="2">
    <source>
        <dbReference type="EMBL" id="OEE58301.1"/>
    </source>
</evidence>
<dbReference type="InterPro" id="IPR036282">
    <property type="entry name" value="Glutathione-S-Trfase_C_sf"/>
</dbReference>
<dbReference type="RefSeq" id="WP_016962532.1">
    <property type="nucleotide sequence ID" value="NZ_AJWN02000096.1"/>
</dbReference>
<reference evidence="2 3" key="1">
    <citation type="journal article" date="2012" name="Science">
        <title>Ecological populations of bacteria act as socially cohesive units of antibiotic production and resistance.</title>
        <authorList>
            <person name="Cordero O.X."/>
            <person name="Wildschutte H."/>
            <person name="Kirkup B."/>
            <person name="Proehl S."/>
            <person name="Ngo L."/>
            <person name="Hussain F."/>
            <person name="Le Roux F."/>
            <person name="Mincer T."/>
            <person name="Polz M.F."/>
        </authorList>
    </citation>
    <scope>NUCLEOTIDE SEQUENCE [LARGE SCALE GENOMIC DNA]</scope>
    <source>
        <strain evidence="2 3">FF-454</strain>
    </source>
</reference>
<dbReference type="InterPro" id="IPR036249">
    <property type="entry name" value="Thioredoxin-like_sf"/>
</dbReference>
<dbReference type="GO" id="GO:0006749">
    <property type="term" value="P:glutathione metabolic process"/>
    <property type="evidence" value="ECO:0007669"/>
    <property type="project" value="TreeGrafter"/>
</dbReference>
<dbReference type="PROSITE" id="PS50404">
    <property type="entry name" value="GST_NTER"/>
    <property type="match status" value="1"/>
</dbReference>
<dbReference type="Pfam" id="PF13410">
    <property type="entry name" value="GST_C_2"/>
    <property type="match status" value="1"/>
</dbReference>
<dbReference type="SUPFAM" id="SSF47616">
    <property type="entry name" value="GST C-terminal domain-like"/>
    <property type="match status" value="1"/>
</dbReference>
<dbReference type="Proteomes" id="UP000095039">
    <property type="component" value="Unassembled WGS sequence"/>
</dbReference>
<accession>A0A1E5BYJ1</accession>
<dbReference type="CDD" id="cd03043">
    <property type="entry name" value="GST_N_1"/>
    <property type="match status" value="1"/>
</dbReference>
<dbReference type="Gene3D" id="1.20.1050.10">
    <property type="match status" value="1"/>
</dbReference>
<dbReference type="PANTHER" id="PTHR42673:SF4">
    <property type="entry name" value="MALEYLACETOACETATE ISOMERASE"/>
    <property type="match status" value="1"/>
</dbReference>
<organism evidence="2 3">
    <name type="scientific">Enterovibrio norvegicus FF-454</name>
    <dbReference type="NCBI Taxonomy" id="1185651"/>
    <lineage>
        <taxon>Bacteria</taxon>
        <taxon>Pseudomonadati</taxon>
        <taxon>Pseudomonadota</taxon>
        <taxon>Gammaproteobacteria</taxon>
        <taxon>Vibrionales</taxon>
        <taxon>Vibrionaceae</taxon>
        <taxon>Enterovibrio</taxon>
    </lineage>
</organism>